<dbReference type="AlphaFoldDB" id="K3WTI0"/>
<accession>K3WTI0</accession>
<reference evidence="1" key="3">
    <citation type="submission" date="2015-02" db="UniProtKB">
        <authorList>
            <consortium name="EnsemblProtists"/>
        </authorList>
    </citation>
    <scope>IDENTIFICATION</scope>
    <source>
        <strain evidence="1">DAOM BR144</strain>
    </source>
</reference>
<proteinExistence type="predicted"/>
<reference evidence="2" key="2">
    <citation type="submission" date="2010-04" db="EMBL/GenBank/DDBJ databases">
        <authorList>
            <person name="Buell R."/>
            <person name="Hamilton J."/>
            <person name="Hostetler J."/>
        </authorList>
    </citation>
    <scope>NUCLEOTIDE SEQUENCE [LARGE SCALE GENOMIC DNA]</scope>
    <source>
        <strain evidence="2">DAOM:BR144</strain>
    </source>
</reference>
<dbReference type="EnsemblProtists" id="PYU1_T008274">
    <property type="protein sequence ID" value="PYU1_T008274"/>
    <property type="gene ID" value="PYU1_G008258"/>
</dbReference>
<evidence type="ECO:0000313" key="2">
    <source>
        <dbReference type="Proteomes" id="UP000019132"/>
    </source>
</evidence>
<dbReference type="InParanoid" id="K3WTI0"/>
<dbReference type="VEuPathDB" id="FungiDB:PYU1_G008258"/>
<evidence type="ECO:0000313" key="1">
    <source>
        <dbReference type="EnsemblProtists" id="PYU1_T008274"/>
    </source>
</evidence>
<name>K3WTI0_GLOUD</name>
<dbReference type="EMBL" id="GL376619">
    <property type="status" value="NOT_ANNOTATED_CDS"/>
    <property type="molecule type" value="Genomic_DNA"/>
</dbReference>
<dbReference type="HOGENOM" id="CLU_2176122_0_0_1"/>
<sequence>MLRDQGTAFKDVTIPYWNYFQDHNMNMARQVPCDSMLTCSQFLQDLGGSSTAVRENGYTIASSEPAEGYRVSSGIARYACPTPFSVSGNCNGFIVRGDWSNTTTFLPVLE</sequence>
<dbReference type="Proteomes" id="UP000019132">
    <property type="component" value="Unassembled WGS sequence"/>
</dbReference>
<reference evidence="2" key="1">
    <citation type="journal article" date="2010" name="Genome Biol.">
        <title>Genome sequence of the necrotrophic plant pathogen Pythium ultimum reveals original pathogenicity mechanisms and effector repertoire.</title>
        <authorList>
            <person name="Levesque C.A."/>
            <person name="Brouwer H."/>
            <person name="Cano L."/>
            <person name="Hamilton J.P."/>
            <person name="Holt C."/>
            <person name="Huitema E."/>
            <person name="Raffaele S."/>
            <person name="Robideau G.P."/>
            <person name="Thines M."/>
            <person name="Win J."/>
            <person name="Zerillo M.M."/>
            <person name="Beakes G.W."/>
            <person name="Boore J.L."/>
            <person name="Busam D."/>
            <person name="Dumas B."/>
            <person name="Ferriera S."/>
            <person name="Fuerstenberg S.I."/>
            <person name="Gachon C.M."/>
            <person name="Gaulin E."/>
            <person name="Govers F."/>
            <person name="Grenville-Briggs L."/>
            <person name="Horner N."/>
            <person name="Hostetler J."/>
            <person name="Jiang R.H."/>
            <person name="Johnson J."/>
            <person name="Krajaejun T."/>
            <person name="Lin H."/>
            <person name="Meijer H.J."/>
            <person name="Moore B."/>
            <person name="Morris P."/>
            <person name="Phuntmart V."/>
            <person name="Puiu D."/>
            <person name="Shetty J."/>
            <person name="Stajich J.E."/>
            <person name="Tripathy S."/>
            <person name="Wawra S."/>
            <person name="van West P."/>
            <person name="Whitty B.R."/>
            <person name="Coutinho P.M."/>
            <person name="Henrissat B."/>
            <person name="Martin F."/>
            <person name="Thomas P.D."/>
            <person name="Tyler B.M."/>
            <person name="De Vries R.P."/>
            <person name="Kamoun S."/>
            <person name="Yandell M."/>
            <person name="Tisserat N."/>
            <person name="Buell C.R."/>
        </authorList>
    </citation>
    <scope>NUCLEOTIDE SEQUENCE</scope>
    <source>
        <strain evidence="2">DAOM:BR144</strain>
    </source>
</reference>
<protein>
    <submittedName>
        <fullName evidence="1">Uncharacterized protein</fullName>
    </submittedName>
</protein>
<keyword evidence="2" id="KW-1185">Reference proteome</keyword>
<organism evidence="1 2">
    <name type="scientific">Globisporangium ultimum (strain ATCC 200006 / CBS 805.95 / DAOM BR144)</name>
    <name type="common">Pythium ultimum</name>
    <dbReference type="NCBI Taxonomy" id="431595"/>
    <lineage>
        <taxon>Eukaryota</taxon>
        <taxon>Sar</taxon>
        <taxon>Stramenopiles</taxon>
        <taxon>Oomycota</taxon>
        <taxon>Peronosporomycetes</taxon>
        <taxon>Pythiales</taxon>
        <taxon>Pythiaceae</taxon>
        <taxon>Globisporangium</taxon>
    </lineage>
</organism>